<name>A0ABM6HHR9_9ACTN</name>
<feature type="domain" description="Transposase IS701-like DDE" evidence="1">
    <location>
        <begin position="27"/>
        <end position="230"/>
    </location>
</feature>
<dbReference type="PANTHER" id="PTHR33627">
    <property type="entry name" value="TRANSPOSASE"/>
    <property type="match status" value="1"/>
</dbReference>
<accession>A0ABM6HHR9</accession>
<dbReference type="EMBL" id="CP019458">
    <property type="protein sequence ID" value="AQA13438.1"/>
    <property type="molecule type" value="Genomic_DNA"/>
</dbReference>
<dbReference type="PANTHER" id="PTHR33627:SF1">
    <property type="entry name" value="TRANSPOSASE"/>
    <property type="match status" value="1"/>
</dbReference>
<dbReference type="Pfam" id="PF13546">
    <property type="entry name" value="DDE_5"/>
    <property type="match status" value="1"/>
</dbReference>
<keyword evidence="3" id="KW-1185">Reference proteome</keyword>
<evidence type="ECO:0000313" key="2">
    <source>
        <dbReference type="EMBL" id="AQA13438.1"/>
    </source>
</evidence>
<sequence length="430" mass="48247">MAAGHSVDPARWQEAFEGLMDRISGRFARVEPRRHVRQLALGLLSDLPRKNCWTIAEWTGETTPDGMQHLLGRAKWDADQVRDDVREYVVEHLRDDQAVLVVDETGDVKKGTRTVGVQRQYTGTAGRIENAQVAVYLVYAGRRGHAAVDRELYVPRSWTTDPDRCRAAGLGEEAGFATKPDLATRMITRFLGAGHHASWVAGDEVYGGNPTLRAALEERGTGYVLAVACSHEITTRAGKFRADTLVKKLPKRAWQKLSAGAGAKGHRFYDWAAIDLPDPATGSRQLLIRRNRTTGELAYYRCYSPAPVPLATLVRVAGSRWRVEETFQSGKGLAGLDEHQVRRYASWSRWVTLAMLAHAFLAVVRADEHARHPAPDALVPLTCNEIQRLFITVVIRPVHDTPHRLSWSHWRRRHQARSQASHYRRQAAQA</sequence>
<dbReference type="Proteomes" id="UP000187851">
    <property type="component" value="Chromosome"/>
</dbReference>
<proteinExistence type="predicted"/>
<organism evidence="2 3">
    <name type="scientific">Streptomyces autolyticus</name>
    <dbReference type="NCBI Taxonomy" id="75293"/>
    <lineage>
        <taxon>Bacteria</taxon>
        <taxon>Bacillati</taxon>
        <taxon>Actinomycetota</taxon>
        <taxon>Actinomycetes</taxon>
        <taxon>Kitasatosporales</taxon>
        <taxon>Streptomycetaceae</taxon>
        <taxon>Streptomyces</taxon>
    </lineage>
</organism>
<gene>
    <name evidence="2" type="ORF">BV401_26435</name>
</gene>
<evidence type="ECO:0000313" key="3">
    <source>
        <dbReference type="Proteomes" id="UP000187851"/>
    </source>
</evidence>
<dbReference type="InterPro" id="IPR039365">
    <property type="entry name" value="IS701-like"/>
</dbReference>
<dbReference type="InterPro" id="IPR012337">
    <property type="entry name" value="RNaseH-like_sf"/>
</dbReference>
<evidence type="ECO:0000259" key="1">
    <source>
        <dbReference type="Pfam" id="PF13546"/>
    </source>
</evidence>
<dbReference type="InterPro" id="IPR038721">
    <property type="entry name" value="IS701-like_DDE_dom"/>
</dbReference>
<dbReference type="SUPFAM" id="SSF53098">
    <property type="entry name" value="Ribonuclease H-like"/>
    <property type="match status" value="1"/>
</dbReference>
<reference evidence="2 3" key="1">
    <citation type="journal article" date="2017" name="J. Biotechnol.">
        <title>The complete genome sequence of Streptomyces autolyticus CGMCC 0516, the producer of geldanamycin, autolytimycin, reblastatin and elaiophylin.</title>
        <authorList>
            <person name="Yin M."/>
            <person name="Jiang M."/>
            <person name="Ren Z."/>
            <person name="Dong Y."/>
            <person name="Lu T."/>
        </authorList>
    </citation>
    <scope>NUCLEOTIDE SEQUENCE [LARGE SCALE GENOMIC DNA]</scope>
    <source>
        <strain evidence="2 3">CGMCC0516</strain>
    </source>
</reference>
<dbReference type="NCBIfam" id="NF033540">
    <property type="entry name" value="transpos_IS701"/>
    <property type="match status" value="1"/>
</dbReference>
<protein>
    <submittedName>
        <fullName evidence="2">IS701 family transposase</fullName>
    </submittedName>
</protein>